<dbReference type="EMBL" id="PDNZ01000005">
    <property type="protein sequence ID" value="PWW81741.1"/>
    <property type="molecule type" value="Genomic_DNA"/>
</dbReference>
<evidence type="ECO:0000259" key="10">
    <source>
        <dbReference type="Pfam" id="PF00697"/>
    </source>
</evidence>
<feature type="domain" description="N-(5'phosphoribosyl) anthranilate isomerase (PRAI)" evidence="10">
    <location>
        <begin position="4"/>
        <end position="208"/>
    </location>
</feature>
<keyword evidence="5 9" id="KW-0028">Amino-acid biosynthesis</keyword>
<proteinExistence type="inferred from homology"/>
<evidence type="ECO:0000313" key="11">
    <source>
        <dbReference type="EMBL" id="PWW81741.1"/>
    </source>
</evidence>
<protein>
    <recommendedName>
        <fullName evidence="4 9">N-(5'-phosphoribosyl)anthranilate isomerase</fullName>
        <shortName evidence="9">PRAI</shortName>
        <ecNumber evidence="3 9">5.3.1.24</ecNumber>
    </recommendedName>
</protein>
<dbReference type="AlphaFoldDB" id="A0A317T8I0"/>
<dbReference type="PANTHER" id="PTHR42894">
    <property type="entry name" value="N-(5'-PHOSPHORIBOSYL)ANTHRANILATE ISOMERASE"/>
    <property type="match status" value="1"/>
</dbReference>
<evidence type="ECO:0000256" key="1">
    <source>
        <dbReference type="ARBA" id="ARBA00001164"/>
    </source>
</evidence>
<dbReference type="HAMAP" id="MF_00135">
    <property type="entry name" value="PRAI"/>
    <property type="match status" value="1"/>
</dbReference>
<accession>A0A317T8I0</accession>
<dbReference type="InterPro" id="IPR044643">
    <property type="entry name" value="TrpF_fam"/>
</dbReference>
<dbReference type="GO" id="GO:0000162">
    <property type="term" value="P:L-tryptophan biosynthetic process"/>
    <property type="evidence" value="ECO:0007669"/>
    <property type="project" value="UniProtKB-UniRule"/>
</dbReference>
<dbReference type="UniPathway" id="UPA00035">
    <property type="reaction ID" value="UER00042"/>
</dbReference>
<keyword evidence="12" id="KW-1185">Reference proteome</keyword>
<dbReference type="PANTHER" id="PTHR42894:SF1">
    <property type="entry name" value="N-(5'-PHOSPHORIBOSYL)ANTHRANILATE ISOMERASE"/>
    <property type="match status" value="1"/>
</dbReference>
<organism evidence="11 12">
    <name type="scientific">Prosthecochloris marina</name>
    <dbReference type="NCBI Taxonomy" id="2017681"/>
    <lineage>
        <taxon>Bacteria</taxon>
        <taxon>Pseudomonadati</taxon>
        <taxon>Chlorobiota</taxon>
        <taxon>Chlorobiia</taxon>
        <taxon>Chlorobiales</taxon>
        <taxon>Chlorobiaceae</taxon>
        <taxon>Prosthecochloris</taxon>
    </lineage>
</organism>
<comment type="caution">
    <text evidence="11">The sequence shown here is derived from an EMBL/GenBank/DDBJ whole genome shotgun (WGS) entry which is preliminary data.</text>
</comment>
<name>A0A317T8I0_9CHLB</name>
<evidence type="ECO:0000256" key="2">
    <source>
        <dbReference type="ARBA" id="ARBA00004664"/>
    </source>
</evidence>
<comment type="catalytic activity">
    <reaction evidence="1 9">
        <text>N-(5-phospho-beta-D-ribosyl)anthranilate = 1-(2-carboxyphenylamino)-1-deoxy-D-ribulose 5-phosphate</text>
        <dbReference type="Rhea" id="RHEA:21540"/>
        <dbReference type="ChEBI" id="CHEBI:18277"/>
        <dbReference type="ChEBI" id="CHEBI:58613"/>
        <dbReference type="EC" id="5.3.1.24"/>
    </reaction>
</comment>
<evidence type="ECO:0000256" key="3">
    <source>
        <dbReference type="ARBA" id="ARBA00012572"/>
    </source>
</evidence>
<evidence type="ECO:0000256" key="7">
    <source>
        <dbReference type="ARBA" id="ARBA00023141"/>
    </source>
</evidence>
<dbReference type="InterPro" id="IPR013785">
    <property type="entry name" value="Aldolase_TIM"/>
</dbReference>
<dbReference type="OrthoDB" id="9786954at2"/>
<dbReference type="Gene3D" id="3.20.20.70">
    <property type="entry name" value="Aldolase class I"/>
    <property type="match status" value="1"/>
</dbReference>
<evidence type="ECO:0000256" key="6">
    <source>
        <dbReference type="ARBA" id="ARBA00022822"/>
    </source>
</evidence>
<keyword evidence="6 9" id="KW-0822">Tryptophan biosynthesis</keyword>
<dbReference type="GO" id="GO:0004640">
    <property type="term" value="F:phosphoribosylanthranilate isomerase activity"/>
    <property type="evidence" value="ECO:0007669"/>
    <property type="project" value="UniProtKB-UniRule"/>
</dbReference>
<keyword evidence="8 9" id="KW-0413">Isomerase</keyword>
<comment type="pathway">
    <text evidence="2 9">Amino-acid biosynthesis; L-tryptophan biosynthesis; L-tryptophan from chorismate: step 3/5.</text>
</comment>
<gene>
    <name evidence="9" type="primary">trpF</name>
    <name evidence="11" type="ORF">CR164_07840</name>
</gene>
<evidence type="ECO:0000256" key="9">
    <source>
        <dbReference type="HAMAP-Rule" id="MF_00135"/>
    </source>
</evidence>
<reference evidence="12" key="1">
    <citation type="submission" date="2017-10" db="EMBL/GenBank/DDBJ databases">
        <authorList>
            <person name="Gaisin V.A."/>
            <person name="Rysina M.S."/>
            <person name="Grouzdev D.S."/>
        </authorList>
    </citation>
    <scope>NUCLEOTIDE SEQUENCE [LARGE SCALE GENOMIC DNA]</scope>
    <source>
        <strain evidence="12">V1</strain>
    </source>
</reference>
<dbReference type="SUPFAM" id="SSF51366">
    <property type="entry name" value="Ribulose-phoshate binding barrel"/>
    <property type="match status" value="1"/>
</dbReference>
<sequence>MTRIKICGITNLDDALAASMAGIHALGFNFSKSSPRYIHPKDARKIIDGLPPFVSCVGVFVEQEPAEINAICKNCNLDLAQLHSERYTPETALAITSAKVIRVFRAGPDFSMKEVIMFAEKTGFRSFLFDAYRPDQAGGTGTTIAKQTAQKIFTKMESIGHGILAGGLNPLNVTEAIRTVKPYAVDTASGVEESPGKKDHQKIIDFVHAVKKAEKAPSIS</sequence>
<dbReference type="Proteomes" id="UP000246278">
    <property type="component" value="Unassembled WGS sequence"/>
</dbReference>
<evidence type="ECO:0000256" key="8">
    <source>
        <dbReference type="ARBA" id="ARBA00023235"/>
    </source>
</evidence>
<comment type="similarity">
    <text evidence="9">Belongs to the TrpF family.</text>
</comment>
<dbReference type="EC" id="5.3.1.24" evidence="3 9"/>
<dbReference type="RefSeq" id="WP_110023388.1">
    <property type="nucleotide sequence ID" value="NZ_PDNZ01000005.1"/>
</dbReference>
<keyword evidence="7 9" id="KW-0057">Aromatic amino acid biosynthesis</keyword>
<dbReference type="InterPro" id="IPR011060">
    <property type="entry name" value="RibuloseP-bd_barrel"/>
</dbReference>
<dbReference type="InterPro" id="IPR001240">
    <property type="entry name" value="PRAI_dom"/>
</dbReference>
<evidence type="ECO:0000256" key="5">
    <source>
        <dbReference type="ARBA" id="ARBA00022605"/>
    </source>
</evidence>
<evidence type="ECO:0000256" key="4">
    <source>
        <dbReference type="ARBA" id="ARBA00022272"/>
    </source>
</evidence>
<evidence type="ECO:0000313" key="12">
    <source>
        <dbReference type="Proteomes" id="UP000246278"/>
    </source>
</evidence>
<dbReference type="CDD" id="cd00405">
    <property type="entry name" value="PRAI"/>
    <property type="match status" value="1"/>
</dbReference>
<dbReference type="Pfam" id="PF00697">
    <property type="entry name" value="PRAI"/>
    <property type="match status" value="1"/>
</dbReference>